<name>A0A5A9P6D1_9TELE</name>
<dbReference type="InterPro" id="IPR040581">
    <property type="entry name" value="Thioredoxin_11"/>
</dbReference>
<gene>
    <name evidence="2" type="ORF">E1301_Tti018951</name>
</gene>
<dbReference type="InterPro" id="IPR036116">
    <property type="entry name" value="FN3_sf"/>
</dbReference>
<organism evidence="2 3">
    <name type="scientific">Triplophysa tibetana</name>
    <dbReference type="NCBI Taxonomy" id="1572043"/>
    <lineage>
        <taxon>Eukaryota</taxon>
        <taxon>Metazoa</taxon>
        <taxon>Chordata</taxon>
        <taxon>Craniata</taxon>
        <taxon>Vertebrata</taxon>
        <taxon>Euteleostomi</taxon>
        <taxon>Actinopterygii</taxon>
        <taxon>Neopterygii</taxon>
        <taxon>Teleostei</taxon>
        <taxon>Ostariophysi</taxon>
        <taxon>Cypriniformes</taxon>
        <taxon>Nemacheilidae</taxon>
        <taxon>Triplophysa</taxon>
    </lineage>
</organism>
<dbReference type="SUPFAM" id="SSF49265">
    <property type="entry name" value="Fibronectin type III"/>
    <property type="match status" value="1"/>
</dbReference>
<keyword evidence="3" id="KW-1185">Reference proteome</keyword>
<dbReference type="Gene3D" id="2.60.40.10">
    <property type="entry name" value="Immunoglobulins"/>
    <property type="match status" value="2"/>
</dbReference>
<dbReference type="InterPro" id="IPR003961">
    <property type="entry name" value="FN3_dom"/>
</dbReference>
<dbReference type="Proteomes" id="UP000324632">
    <property type="component" value="Chromosome 9"/>
</dbReference>
<dbReference type="Pfam" id="PF21109">
    <property type="entry name" value="Stonustoxin_helical"/>
    <property type="match status" value="2"/>
</dbReference>
<proteinExistence type="predicted"/>
<dbReference type="Pfam" id="PF18078">
    <property type="entry name" value="Thioredoxin_11"/>
    <property type="match status" value="2"/>
</dbReference>
<accession>A0A5A9P6D1</accession>
<feature type="domain" description="Fibronectin type-III" evidence="1">
    <location>
        <begin position="904"/>
        <end position="994"/>
    </location>
</feature>
<dbReference type="EMBL" id="SOYY01000009">
    <property type="protein sequence ID" value="KAA0716679.1"/>
    <property type="molecule type" value="Genomic_DNA"/>
</dbReference>
<dbReference type="PANTHER" id="PTHR31594">
    <property type="entry name" value="AIG1-TYPE G DOMAIN-CONTAINING PROTEIN"/>
    <property type="match status" value="1"/>
</dbReference>
<dbReference type="InterPro" id="IPR013783">
    <property type="entry name" value="Ig-like_fold"/>
</dbReference>
<comment type="caution">
    <text evidence="2">The sequence shown here is derived from an EMBL/GenBank/DDBJ whole genome shotgun (WGS) entry which is preliminary data.</text>
</comment>
<dbReference type="InterPro" id="IPR052090">
    <property type="entry name" value="Cytolytic_pore-forming_toxin"/>
</dbReference>
<evidence type="ECO:0000313" key="2">
    <source>
        <dbReference type="EMBL" id="KAA0716679.1"/>
    </source>
</evidence>
<evidence type="ECO:0000313" key="3">
    <source>
        <dbReference type="Proteomes" id="UP000324632"/>
    </source>
</evidence>
<dbReference type="PROSITE" id="PS50853">
    <property type="entry name" value="FN3"/>
    <property type="match status" value="1"/>
</dbReference>
<protein>
    <submittedName>
        <fullName evidence="2">Verrucotoxin subunit beta</fullName>
    </submittedName>
</protein>
<dbReference type="SMART" id="SM00060">
    <property type="entry name" value="FN3"/>
    <property type="match status" value="2"/>
</dbReference>
<dbReference type="CDD" id="cd00063">
    <property type="entry name" value="FN3"/>
    <property type="match status" value="2"/>
</dbReference>
<dbReference type="InterPro" id="IPR048997">
    <property type="entry name" value="Stonustoxin-like_helical"/>
</dbReference>
<evidence type="ECO:0000259" key="1">
    <source>
        <dbReference type="PROSITE" id="PS50853"/>
    </source>
</evidence>
<reference evidence="2 3" key="1">
    <citation type="journal article" date="2019" name="Mol. Ecol. Resour.">
        <title>Chromosome-level genome assembly of Triplophysa tibetana, a fish adapted to the harsh high-altitude environment of the Tibetan Plateau.</title>
        <authorList>
            <person name="Yang X."/>
            <person name="Liu H."/>
            <person name="Ma Z."/>
            <person name="Zou Y."/>
            <person name="Zou M."/>
            <person name="Mao Y."/>
            <person name="Li X."/>
            <person name="Wang H."/>
            <person name="Chen T."/>
            <person name="Wang W."/>
            <person name="Yang R."/>
        </authorList>
    </citation>
    <scope>NUCLEOTIDE SEQUENCE [LARGE SCALE GENOMIC DNA]</scope>
    <source>
        <strain evidence="2">TTIB1903HZAU</strain>
        <tissue evidence="2">Muscle</tissue>
    </source>
</reference>
<dbReference type="PANTHER" id="PTHR31594:SF15">
    <property type="entry name" value="VERRUCOTOXIN SUBUNIT BETA ISOFORM X1-RELATED"/>
    <property type="match status" value="1"/>
</dbReference>
<dbReference type="AlphaFoldDB" id="A0A5A9P6D1"/>
<sequence length="994" mass="112900">MEESAFRTDSKLNVLVVLHHTFDPEKTVPDSSRCVNRTDILTVDCLFYEDTGLLKCQKNDDEIDKIVNWLKQQTNHHRLGHVCLIRRFISQQFIQLASKFDTGITLWGKEQLEQSIRSHAQINTNFNVTASDSIEEKTNLLNIDGSLKLSLLSGLINVSGAAKYLSDTKKSFKQQRLTLHYHSTTRFEELTMNHLASGNIAHYEAFDNDAATHVVTAVLYGANACFVFDREVSSDEDKTTVEGEVKATFDKLKGISLGAVIDLHMNDNQKTAVQKFSCTFYGDFQLPSNPTSFEDALKIFADLPKLLEDKKELAVPLRVWLYPLDKLHTSAAKVQRDISTGLIKAVESVFESISTTEMKCGDLQKEPTALAFAAFNGQIMQMRENCCSYKFSLMKKLGSLLPEIRGDQKKEKELNDILRDHMESPFRGQDLEQWVKEKEEESGIIKTLIRELNDYGAKVEVDLDEILMDLEVEHVVSYTFTSFEGPDVLLSTQKDYLSPKGPKKESAPSAKWMTGLSSDAKMNIRTNKTIFKNLINSKQRKPAKFIVASKEVKNIPGSCILLYENGSGEDICFTPPSKPASPVIEQIKGHSLVLQVPKTCQATQELRLIYKIKEDKDWKSLHVQQSKDTVTLTDLSPDTQYDVKYTAIGKLNYTIDSDVIHITVIDKKLLSATESVLESLTLTEKRCSELMDDSRSKIFIAFNRKIQDMMKHCQTYRQDLSTRIQSLINSIQACEKGICDLKDLLQAHEESPFKATSLKEWITIKEKELNVVTKILQQLLDSGAEEHNNLDEILLNINVENELCYTFSSLEEPDELLSNQENDLKHHTIRRDLEKVPEAVSRTWLQGTVREKMREHLKIFKDIMTSHGSRSTKFLVSSKDHRIHPGSCILLYENGSHEALCFTPPSKPVCPIIIQVRGHSVVFKMPSSCPVTVELKLLYKMKEEREWKSQHVHKSQETVTLEDLSPDTQYEVKYTAVGKLNYTTDSDAIIVEEV</sequence>